<dbReference type="Gene3D" id="3.60.20.40">
    <property type="match status" value="1"/>
</dbReference>
<comment type="subunit">
    <text evidence="11">This enzyme consists of two polypeptide chains, which are synthesized in precursor form from a single polypeptide.</text>
</comment>
<dbReference type="PROSITE" id="PS51257">
    <property type="entry name" value="PROKAR_LIPOPROTEIN"/>
    <property type="match status" value="1"/>
</dbReference>
<evidence type="ECO:0000256" key="8">
    <source>
        <dbReference type="ARBA" id="ARBA00047417"/>
    </source>
</evidence>
<evidence type="ECO:0000256" key="2">
    <source>
        <dbReference type="ARBA" id="ARBA00001089"/>
    </source>
</evidence>
<accession>Q8CWE9</accession>
<evidence type="ECO:0000256" key="11">
    <source>
        <dbReference type="RuleBase" id="RU368036"/>
    </source>
</evidence>
<comment type="pathway">
    <text evidence="11">Sulfur metabolism; glutathione metabolism.</text>
</comment>
<feature type="compositionally biased region" description="Basic and acidic residues" evidence="12">
    <location>
        <begin position="90"/>
        <end position="104"/>
    </location>
</feature>
<keyword evidence="7 11" id="KW-0012">Acyltransferase</keyword>
<dbReference type="STRING" id="196164.gene:10741435"/>
<dbReference type="GO" id="GO:0036374">
    <property type="term" value="F:glutathione hydrolase activity"/>
    <property type="evidence" value="ECO:0007669"/>
    <property type="project" value="UniProtKB-UniRule"/>
</dbReference>
<dbReference type="NCBIfam" id="TIGR00066">
    <property type="entry name" value="g_glut_trans"/>
    <property type="match status" value="1"/>
</dbReference>
<evidence type="ECO:0000256" key="13">
    <source>
        <dbReference type="SAM" id="SignalP"/>
    </source>
</evidence>
<dbReference type="UniPathway" id="UPA00204"/>
<dbReference type="InterPro" id="IPR029055">
    <property type="entry name" value="Ntn_hydrolases_N"/>
</dbReference>
<dbReference type="PANTHER" id="PTHR43199">
    <property type="entry name" value="GLUTATHIONE HYDROLASE"/>
    <property type="match status" value="1"/>
</dbReference>
<dbReference type="KEGG" id="cef:CE1029"/>
<dbReference type="PANTHER" id="PTHR43199:SF1">
    <property type="entry name" value="GLUTATHIONE HYDROLASE PROENZYME"/>
    <property type="match status" value="1"/>
</dbReference>
<evidence type="ECO:0000256" key="1">
    <source>
        <dbReference type="ARBA" id="ARBA00001049"/>
    </source>
</evidence>
<evidence type="ECO:0000256" key="9">
    <source>
        <dbReference type="PIRSR" id="PIRSR600101-1"/>
    </source>
</evidence>
<feature type="signal peptide" evidence="13">
    <location>
        <begin position="1"/>
        <end position="30"/>
    </location>
</feature>
<dbReference type="InterPro" id="IPR000101">
    <property type="entry name" value="GGT_peptidase"/>
</dbReference>
<feature type="binding site" evidence="10">
    <location>
        <begin position="559"/>
        <end position="560"/>
    </location>
    <ligand>
        <name>L-glutamate</name>
        <dbReference type="ChEBI" id="CHEBI:29985"/>
    </ligand>
</feature>
<dbReference type="Proteomes" id="UP000001409">
    <property type="component" value="Chromosome"/>
</dbReference>
<dbReference type="EC" id="2.3.2.2" evidence="11"/>
<dbReference type="GO" id="GO:0006751">
    <property type="term" value="P:glutathione catabolic process"/>
    <property type="evidence" value="ECO:0007669"/>
    <property type="project" value="UniProtKB-UniRule"/>
</dbReference>
<dbReference type="MEROPS" id="T03.001"/>
<sequence length="687" mass="71219">MNVIRNTPHRIVAALSAATLALTLSSCVNEDGSSAVTEAADTTQTQDTATSVTTGDTSATTSAETSIATVTETTTGSAPPPMEPCELPEDANREEGTDGTHSGEDISVAPEISTGYRSGMEPVTTRNYAVSTANPHASRAACEILREGGTAADALVTAQFVLGLTEPQSSGIGGGGYILYYDAGTHQVTAIDGRETAPVAADENYLIRVSAEDESAPVPDARRSGRSIGVPGIVAALGHLHESQGRTEWSGLLEEAQTLATDGFEISPRMSASIANSAEDLARDPEAAAYFLDADGEAKSPGTLLRNPEYADTLRLIAEGGPDAFYTGDIAADIVERATREVEGVTPSLLSTADLAAYTPVTHDALCAPYRDRVVCGMPPSSSGGSTVLGTLGILNHFDLGQYAPTGAGPDGGLPDPEAVHIIAEAQRLAYADRNAYIADPAFVDVPGGGVEELISREYTQRRAELIDEKTSMGTAEAGLDDVPVGAPVPESGTSHVSIIDSYGNAASLTTSVEAAFGSFHFTRGFILNNQLTDFSAEPVDENGEPVANRVESAKRPRSSMAPTLVFATGDNGDIGELEMVLGSPGGALIIQYVVKTLVNIIDWGMNPQQAVSAPNFGAMNQPATGIGIEHPLMAEHEAELIDALEDLGHEVNPTEQSSGLSALMRGTGNSIIGGADPRREGVVLGG</sequence>
<dbReference type="InterPro" id="IPR043137">
    <property type="entry name" value="GGT_ssub_C"/>
</dbReference>
<dbReference type="EC" id="3.4.19.13" evidence="11"/>
<feature type="binding site" evidence="10">
    <location>
        <position position="534"/>
    </location>
    <ligand>
        <name>L-glutamate</name>
        <dbReference type="ChEBI" id="CHEBI:29985"/>
    </ligand>
</feature>
<comment type="PTM">
    <text evidence="11">Cleaved by autocatalysis into a large and a small subunit.</text>
</comment>
<comment type="catalytic activity">
    <reaction evidence="2 11">
        <text>glutathione + H2O = L-cysteinylglycine + L-glutamate</text>
        <dbReference type="Rhea" id="RHEA:28807"/>
        <dbReference type="ChEBI" id="CHEBI:15377"/>
        <dbReference type="ChEBI" id="CHEBI:29985"/>
        <dbReference type="ChEBI" id="CHEBI:57925"/>
        <dbReference type="ChEBI" id="CHEBI:61694"/>
        <dbReference type="EC" id="3.4.19.13"/>
    </reaction>
</comment>
<keyword evidence="15" id="KW-1185">Reference proteome</keyword>
<evidence type="ECO:0000256" key="4">
    <source>
        <dbReference type="ARBA" id="ARBA00022679"/>
    </source>
</evidence>
<dbReference type="AlphaFoldDB" id="Q8CWE9"/>
<dbReference type="Gene3D" id="1.10.246.130">
    <property type="match status" value="1"/>
</dbReference>
<dbReference type="EMBL" id="BA000035">
    <property type="protein sequence ID" value="BAC17839.1"/>
    <property type="molecule type" value="Genomic_DNA"/>
</dbReference>
<evidence type="ECO:0000256" key="3">
    <source>
        <dbReference type="ARBA" id="ARBA00009381"/>
    </source>
</evidence>
<dbReference type="InterPro" id="IPR051792">
    <property type="entry name" value="GGT_bact"/>
</dbReference>
<feature type="binding site" evidence="10">
    <location>
        <position position="194"/>
    </location>
    <ligand>
        <name>L-glutamate</name>
        <dbReference type="ChEBI" id="CHEBI:29985"/>
    </ligand>
</feature>
<dbReference type="GO" id="GO:0006750">
    <property type="term" value="P:glutathione biosynthetic process"/>
    <property type="evidence" value="ECO:0007669"/>
    <property type="project" value="UniProtKB-KW"/>
</dbReference>
<protein>
    <recommendedName>
        <fullName evidence="11">Glutathione hydrolase proenzyme</fullName>
        <ecNumber evidence="11">2.3.2.2</ecNumber>
        <ecNumber evidence="11">3.4.19.13</ecNumber>
    </recommendedName>
    <component>
        <recommendedName>
            <fullName evidence="11">Glutathione hydrolase large chain</fullName>
        </recommendedName>
    </component>
    <component>
        <recommendedName>
            <fullName evidence="11">Glutathione hydrolase small chain</fullName>
        </recommendedName>
    </component>
</protein>
<dbReference type="eggNOG" id="COG0405">
    <property type="taxonomic scope" value="Bacteria"/>
</dbReference>
<dbReference type="SUPFAM" id="SSF56235">
    <property type="entry name" value="N-terminal nucleophile aminohydrolases (Ntn hydrolases)"/>
    <property type="match status" value="1"/>
</dbReference>
<evidence type="ECO:0000256" key="6">
    <source>
        <dbReference type="ARBA" id="ARBA00023145"/>
    </source>
</evidence>
<feature type="binding site" evidence="10">
    <location>
        <position position="587"/>
    </location>
    <ligand>
        <name>L-glutamate</name>
        <dbReference type="ChEBI" id="CHEBI:29985"/>
    </ligand>
</feature>
<dbReference type="HOGENOM" id="CLU_014813_0_1_11"/>
<feature type="compositionally biased region" description="Low complexity" evidence="12">
    <location>
        <begin position="38"/>
        <end position="77"/>
    </location>
</feature>
<evidence type="ECO:0000256" key="10">
    <source>
        <dbReference type="PIRSR" id="PIRSR600101-2"/>
    </source>
</evidence>
<dbReference type="InterPro" id="IPR043138">
    <property type="entry name" value="GGT_lsub"/>
</dbReference>
<evidence type="ECO:0000256" key="7">
    <source>
        <dbReference type="ARBA" id="ARBA00023315"/>
    </source>
</evidence>
<proteinExistence type="inferred from homology"/>
<dbReference type="OrthoDB" id="9781342at2"/>
<evidence type="ECO:0000313" key="14">
    <source>
        <dbReference type="EMBL" id="BAC17839.1"/>
    </source>
</evidence>
<evidence type="ECO:0000256" key="5">
    <source>
        <dbReference type="ARBA" id="ARBA00022801"/>
    </source>
</evidence>
<dbReference type="PRINTS" id="PR01210">
    <property type="entry name" value="GGTRANSPTASE"/>
</dbReference>
<dbReference type="Pfam" id="PF01019">
    <property type="entry name" value="G_glu_transpept"/>
    <property type="match status" value="1"/>
</dbReference>
<organism evidence="14 15">
    <name type="scientific">Corynebacterium efficiens (strain DSM 44549 / YS-314 / AJ 12310 / JCM 11189 / NBRC 100395)</name>
    <dbReference type="NCBI Taxonomy" id="196164"/>
    <lineage>
        <taxon>Bacteria</taxon>
        <taxon>Bacillati</taxon>
        <taxon>Actinomycetota</taxon>
        <taxon>Actinomycetes</taxon>
        <taxon>Mycobacteriales</taxon>
        <taxon>Corynebacteriaceae</taxon>
        <taxon>Corynebacterium</taxon>
    </lineage>
</organism>
<name>Q8CWE9_COREF</name>
<evidence type="ECO:0000256" key="12">
    <source>
        <dbReference type="SAM" id="MobiDB-lite"/>
    </source>
</evidence>
<feature type="region of interest" description="Disordered" evidence="12">
    <location>
        <begin position="38"/>
        <end position="106"/>
    </location>
</feature>
<feature type="active site" description="Nucleophile" evidence="9">
    <location>
        <position position="494"/>
    </location>
</feature>
<evidence type="ECO:0000313" key="15">
    <source>
        <dbReference type="Proteomes" id="UP000001409"/>
    </source>
</evidence>
<keyword evidence="11" id="KW-0317">Glutathione biosynthesis</keyword>
<comment type="catalytic activity">
    <reaction evidence="1 11">
        <text>an S-substituted glutathione + H2O = an S-substituted L-cysteinylglycine + L-glutamate</text>
        <dbReference type="Rhea" id="RHEA:59468"/>
        <dbReference type="ChEBI" id="CHEBI:15377"/>
        <dbReference type="ChEBI" id="CHEBI:29985"/>
        <dbReference type="ChEBI" id="CHEBI:90779"/>
        <dbReference type="ChEBI" id="CHEBI:143103"/>
        <dbReference type="EC" id="3.4.19.13"/>
    </reaction>
</comment>
<comment type="similarity">
    <text evidence="3 11">Belongs to the gamma-glutamyltransferase family.</text>
</comment>
<reference evidence="14 15" key="1">
    <citation type="journal article" date="2003" name="Genome Res.">
        <title>Comparative complete genome sequence analysis of the amino acid replacements responsible for the thermostability of Corynebacterium efficiens.</title>
        <authorList>
            <person name="Nishio Y."/>
            <person name="Nakamura Y."/>
            <person name="Kawarabayasi Y."/>
            <person name="Usuda Y."/>
            <person name="Kimura E."/>
            <person name="Sugimoto S."/>
            <person name="Matsui K."/>
            <person name="Yamagishi A."/>
            <person name="Kikuchi H."/>
            <person name="Ikeo K."/>
            <person name="Gojobori T."/>
        </authorList>
    </citation>
    <scope>NUCLEOTIDE SEQUENCE [LARGE SCALE GENOMIC DNA]</scope>
    <source>
        <strain evidence="15">DSM 44549 / YS-314 / AJ 12310 / JCM 11189 / NBRC 100395</strain>
    </source>
</reference>
<keyword evidence="13" id="KW-0732">Signal</keyword>
<keyword evidence="4 11" id="KW-0808">Transferase</keyword>
<dbReference type="RefSeq" id="WP_011075246.1">
    <property type="nucleotide sequence ID" value="NC_004369.1"/>
</dbReference>
<keyword evidence="6 11" id="KW-0865">Zymogen</keyword>
<comment type="catalytic activity">
    <reaction evidence="8 11">
        <text>an N-terminal (5-L-glutamyl)-[peptide] + an alpha-amino acid = 5-L-glutamyl amino acid + an N-terminal L-alpha-aminoacyl-[peptide]</text>
        <dbReference type="Rhea" id="RHEA:23904"/>
        <dbReference type="Rhea" id="RHEA-COMP:9780"/>
        <dbReference type="Rhea" id="RHEA-COMP:9795"/>
        <dbReference type="ChEBI" id="CHEBI:77644"/>
        <dbReference type="ChEBI" id="CHEBI:78597"/>
        <dbReference type="ChEBI" id="CHEBI:78599"/>
        <dbReference type="ChEBI" id="CHEBI:78608"/>
        <dbReference type="EC" id="2.3.2.2"/>
    </reaction>
</comment>
<feature type="chain" id="PRO_5039219590" description="Glutathione hydrolase proenzyme" evidence="13">
    <location>
        <begin position="31"/>
        <end position="687"/>
    </location>
</feature>
<keyword evidence="5 11" id="KW-0378">Hydrolase</keyword>
<dbReference type="GO" id="GO:0103068">
    <property type="term" value="F:leukotriene C4 gamma-glutamyl transferase activity"/>
    <property type="evidence" value="ECO:0007669"/>
    <property type="project" value="UniProtKB-EC"/>
</dbReference>